<evidence type="ECO:0000256" key="10">
    <source>
        <dbReference type="ARBA" id="ARBA00022824"/>
    </source>
</evidence>
<keyword evidence="16" id="KW-0012">Acyltransferase</keyword>
<feature type="domain" description="Aminotransferase class I/classII large" evidence="18">
    <location>
        <begin position="222"/>
        <end position="579"/>
    </location>
</feature>
<dbReference type="SUPFAM" id="SSF53383">
    <property type="entry name" value="PLP-dependent transferases"/>
    <property type="match status" value="1"/>
</dbReference>
<comment type="catalytic activity">
    <reaction evidence="17">
        <text>L-serine + hexadecanoyl-CoA + H(+) = 3-oxosphinganine + CO2 + CoA</text>
        <dbReference type="Rhea" id="RHEA:14761"/>
        <dbReference type="ChEBI" id="CHEBI:15378"/>
        <dbReference type="ChEBI" id="CHEBI:16526"/>
        <dbReference type="ChEBI" id="CHEBI:33384"/>
        <dbReference type="ChEBI" id="CHEBI:57287"/>
        <dbReference type="ChEBI" id="CHEBI:57379"/>
        <dbReference type="ChEBI" id="CHEBI:58299"/>
        <dbReference type="EC" id="2.3.1.50"/>
    </reaction>
</comment>
<name>K1Q8S1_MAGGI</name>
<keyword evidence="13" id="KW-1133">Transmembrane helix</keyword>
<protein>
    <recommendedName>
        <fullName evidence="7">serine C-palmitoyltransferase</fullName>
        <ecNumber evidence="7">2.3.1.50</ecNumber>
    </recommendedName>
</protein>
<dbReference type="EC" id="2.3.1.50" evidence="7"/>
<evidence type="ECO:0000256" key="4">
    <source>
        <dbReference type="ARBA" id="ARBA00004760"/>
    </source>
</evidence>
<dbReference type="CDD" id="cd06454">
    <property type="entry name" value="KBL_like"/>
    <property type="match status" value="1"/>
</dbReference>
<dbReference type="InterPro" id="IPR015422">
    <property type="entry name" value="PyrdxlP-dep_Trfase_small"/>
</dbReference>
<dbReference type="InParanoid" id="K1Q8S1"/>
<evidence type="ECO:0000256" key="2">
    <source>
        <dbReference type="ARBA" id="ARBA00004240"/>
    </source>
</evidence>
<keyword evidence="8 19" id="KW-0808">Transferase</keyword>
<reference evidence="19" key="1">
    <citation type="journal article" date="2012" name="Nature">
        <title>The oyster genome reveals stress adaptation and complexity of shell formation.</title>
        <authorList>
            <person name="Zhang G."/>
            <person name="Fang X."/>
            <person name="Guo X."/>
            <person name="Li L."/>
            <person name="Luo R."/>
            <person name="Xu F."/>
            <person name="Yang P."/>
            <person name="Zhang L."/>
            <person name="Wang X."/>
            <person name="Qi H."/>
            <person name="Xiong Z."/>
            <person name="Que H."/>
            <person name="Xie Y."/>
            <person name="Holland P.W."/>
            <person name="Paps J."/>
            <person name="Zhu Y."/>
            <person name="Wu F."/>
            <person name="Chen Y."/>
            <person name="Wang J."/>
            <person name="Peng C."/>
            <person name="Meng J."/>
            <person name="Yang L."/>
            <person name="Liu J."/>
            <person name="Wen B."/>
            <person name="Zhang N."/>
            <person name="Huang Z."/>
            <person name="Zhu Q."/>
            <person name="Feng Y."/>
            <person name="Mount A."/>
            <person name="Hedgecock D."/>
            <person name="Xu Z."/>
            <person name="Liu Y."/>
            <person name="Domazet-Loso T."/>
            <person name="Du Y."/>
            <person name="Sun X."/>
            <person name="Zhang S."/>
            <person name="Liu B."/>
            <person name="Cheng P."/>
            <person name="Jiang X."/>
            <person name="Li J."/>
            <person name="Fan D."/>
            <person name="Wang W."/>
            <person name="Fu W."/>
            <person name="Wang T."/>
            <person name="Wang B."/>
            <person name="Zhang J."/>
            <person name="Peng Z."/>
            <person name="Li Y."/>
            <person name="Li N."/>
            <person name="Wang J."/>
            <person name="Chen M."/>
            <person name="He Y."/>
            <person name="Tan F."/>
            <person name="Song X."/>
            <person name="Zheng Q."/>
            <person name="Huang R."/>
            <person name="Yang H."/>
            <person name="Du X."/>
            <person name="Chen L."/>
            <person name="Yang M."/>
            <person name="Gaffney P.M."/>
            <person name="Wang S."/>
            <person name="Luo L."/>
            <person name="She Z."/>
            <person name="Ming Y."/>
            <person name="Huang W."/>
            <person name="Zhang S."/>
            <person name="Huang B."/>
            <person name="Zhang Y."/>
            <person name="Qu T."/>
            <person name="Ni P."/>
            <person name="Miao G."/>
            <person name="Wang J."/>
            <person name="Wang Q."/>
            <person name="Steinberg C.E."/>
            <person name="Wang H."/>
            <person name="Li N."/>
            <person name="Qian L."/>
            <person name="Zhang G."/>
            <person name="Li Y."/>
            <person name="Yang H."/>
            <person name="Liu X."/>
            <person name="Wang J."/>
            <person name="Yin Y."/>
            <person name="Wang J."/>
        </authorList>
    </citation>
    <scope>NUCLEOTIDE SEQUENCE [LARGE SCALE GENOMIC DNA]</scope>
    <source>
        <strain evidence="19">05x7-T-G4-1.051#20</strain>
    </source>
</reference>
<proteinExistence type="inferred from homology"/>
<evidence type="ECO:0000256" key="7">
    <source>
        <dbReference type="ARBA" id="ARBA00013220"/>
    </source>
</evidence>
<evidence type="ECO:0000256" key="12">
    <source>
        <dbReference type="ARBA" id="ARBA00022919"/>
    </source>
</evidence>
<dbReference type="GO" id="GO:0046513">
    <property type="term" value="P:ceramide biosynthetic process"/>
    <property type="evidence" value="ECO:0007669"/>
    <property type="project" value="TreeGrafter"/>
</dbReference>
<dbReference type="InterPro" id="IPR004839">
    <property type="entry name" value="Aminotransferase_I/II_large"/>
</dbReference>
<dbReference type="InterPro" id="IPR015424">
    <property type="entry name" value="PyrdxlP-dep_Trfase"/>
</dbReference>
<evidence type="ECO:0000256" key="5">
    <source>
        <dbReference type="ARBA" id="ARBA00004991"/>
    </source>
</evidence>
<comment type="subcellular location">
    <subcellularLocation>
        <location evidence="2">Endoplasmic reticulum</location>
    </subcellularLocation>
    <subcellularLocation>
        <location evidence="3">Membrane</location>
    </subcellularLocation>
</comment>
<evidence type="ECO:0000256" key="6">
    <source>
        <dbReference type="ARBA" id="ARBA00008392"/>
    </source>
</evidence>
<dbReference type="GO" id="GO:0030170">
    <property type="term" value="F:pyridoxal phosphate binding"/>
    <property type="evidence" value="ECO:0007669"/>
    <property type="project" value="InterPro"/>
</dbReference>
<dbReference type="Gene3D" id="3.90.1150.10">
    <property type="entry name" value="Aspartate Aminotransferase, domain 1"/>
    <property type="match status" value="1"/>
</dbReference>
<evidence type="ECO:0000313" key="19">
    <source>
        <dbReference type="EMBL" id="EKC27754.1"/>
    </source>
</evidence>
<dbReference type="FunCoup" id="K1Q8S1">
    <property type="interactions" value="731"/>
</dbReference>
<dbReference type="EMBL" id="JH816571">
    <property type="protein sequence ID" value="EKC27754.1"/>
    <property type="molecule type" value="Genomic_DNA"/>
</dbReference>
<keyword evidence="14" id="KW-0443">Lipid metabolism</keyword>
<sequence>MTIREIYNTHVKEEFPASQTVQALESVTSKRMTDILSEAPFSGSVTEQTTRIPVLTHGNGLHQENDRLKTKLSVTNKQRINGHRRSCSETPYGRSMQKKSEMDIQHDKKWESRFYESFEDPPIWTSILTYISFLILILVGHMREFLKKLGIGRVKNISEPNIPGFVTLYQTWESFYHWYIFRRGKDTLYRAINSVPGAEMDVMDRVTDDHYWTFRYTGTSTRVINFGSYNYLGFSQNTGPCAEAVEKSVNELGNAICASRQELGYLQIHKELDDLVADYLGVEAAITVPMGFATNSMNLPALVEKGCLILSDELNHASLILGCRLSGAQIKTFKHNCMEDLEEKLKEAIIDKQPRTHRKWKKILIVVEGIYSMEGSIVKLPDVIRLKKKYKAYVYLDEAHSIGAIGPHGKGVVDYFGMDPKDIDIMMGTFTKSFGAVGGYIGGSKRLINHLRLRSHSAIYSSTMAPSIVQQVISSMNIILGRDNSRDGIKRINQLKWNTRYFRRRLQEMGFIVYGNKDSPVVPMVTFSPAKVVYFSRYCLEHGIGVTVAAFPAVPLEKSRIRFCLSASHTKEMLDKVLEMTDKLGDTLSLKLSRKEPAEYGDSEDQGWGGGGCWNCINEHMPKAKDTRSLERPLCGLQMVQGKVLLVTQGAKPAPEAPGF</sequence>
<comment type="cofactor">
    <cofactor evidence="1">
        <name>pyridoxal 5'-phosphate</name>
        <dbReference type="ChEBI" id="CHEBI:597326"/>
    </cofactor>
</comment>
<evidence type="ECO:0000256" key="13">
    <source>
        <dbReference type="ARBA" id="ARBA00022989"/>
    </source>
</evidence>
<evidence type="ECO:0000256" key="3">
    <source>
        <dbReference type="ARBA" id="ARBA00004370"/>
    </source>
</evidence>
<dbReference type="PANTHER" id="PTHR13693">
    <property type="entry name" value="CLASS II AMINOTRANSFERASE/8-AMINO-7-OXONONANOATE SYNTHASE"/>
    <property type="match status" value="1"/>
</dbReference>
<organism evidence="19">
    <name type="scientific">Magallana gigas</name>
    <name type="common">Pacific oyster</name>
    <name type="synonym">Crassostrea gigas</name>
    <dbReference type="NCBI Taxonomy" id="29159"/>
    <lineage>
        <taxon>Eukaryota</taxon>
        <taxon>Metazoa</taxon>
        <taxon>Spiralia</taxon>
        <taxon>Lophotrochozoa</taxon>
        <taxon>Mollusca</taxon>
        <taxon>Bivalvia</taxon>
        <taxon>Autobranchia</taxon>
        <taxon>Pteriomorphia</taxon>
        <taxon>Ostreida</taxon>
        <taxon>Ostreoidea</taxon>
        <taxon>Ostreidae</taxon>
        <taxon>Magallana</taxon>
    </lineage>
</organism>
<gene>
    <name evidence="19" type="ORF">CGI_10015668</name>
</gene>
<evidence type="ECO:0000256" key="14">
    <source>
        <dbReference type="ARBA" id="ARBA00023098"/>
    </source>
</evidence>
<dbReference type="AlphaFoldDB" id="K1Q8S1"/>
<dbReference type="PROSITE" id="PS00599">
    <property type="entry name" value="AA_TRANSFER_CLASS_2"/>
    <property type="match status" value="1"/>
</dbReference>
<accession>K1Q8S1</accession>
<evidence type="ECO:0000256" key="11">
    <source>
        <dbReference type="ARBA" id="ARBA00022898"/>
    </source>
</evidence>
<evidence type="ECO:0000256" key="15">
    <source>
        <dbReference type="ARBA" id="ARBA00023136"/>
    </source>
</evidence>
<comment type="pathway">
    <text evidence="5">Sphingolipid metabolism.</text>
</comment>
<evidence type="ECO:0000259" key="18">
    <source>
        <dbReference type="Pfam" id="PF00155"/>
    </source>
</evidence>
<dbReference type="FunFam" id="3.40.640.10:FF:000047">
    <property type="entry name" value="serine palmitoyltransferase 2 isoform X1"/>
    <property type="match status" value="1"/>
</dbReference>
<keyword evidence="10" id="KW-0256">Endoplasmic reticulum</keyword>
<dbReference type="Pfam" id="PF00155">
    <property type="entry name" value="Aminotran_1_2"/>
    <property type="match status" value="1"/>
</dbReference>
<dbReference type="HOGENOM" id="CLU_015846_7_1_1"/>
<dbReference type="InterPro" id="IPR015421">
    <property type="entry name" value="PyrdxlP-dep_Trfase_major"/>
</dbReference>
<keyword evidence="12" id="KW-0746">Sphingolipid metabolism</keyword>
<dbReference type="GO" id="GO:0017059">
    <property type="term" value="C:serine palmitoyltransferase complex"/>
    <property type="evidence" value="ECO:0007669"/>
    <property type="project" value="TreeGrafter"/>
</dbReference>
<keyword evidence="11" id="KW-0663">Pyridoxal phosphate</keyword>
<dbReference type="GO" id="GO:0046512">
    <property type="term" value="P:sphingosine biosynthetic process"/>
    <property type="evidence" value="ECO:0007669"/>
    <property type="project" value="TreeGrafter"/>
</dbReference>
<evidence type="ECO:0000256" key="16">
    <source>
        <dbReference type="ARBA" id="ARBA00023315"/>
    </source>
</evidence>
<dbReference type="InterPro" id="IPR050087">
    <property type="entry name" value="AON_synthase_class-II"/>
</dbReference>
<dbReference type="GO" id="GO:0005783">
    <property type="term" value="C:endoplasmic reticulum"/>
    <property type="evidence" value="ECO:0007669"/>
    <property type="project" value="UniProtKB-SubCell"/>
</dbReference>
<dbReference type="GO" id="GO:0004758">
    <property type="term" value="F:serine C-palmitoyltransferase activity"/>
    <property type="evidence" value="ECO:0007669"/>
    <property type="project" value="UniProtKB-EC"/>
</dbReference>
<evidence type="ECO:0000256" key="9">
    <source>
        <dbReference type="ARBA" id="ARBA00022692"/>
    </source>
</evidence>
<keyword evidence="15" id="KW-0472">Membrane</keyword>
<dbReference type="Gene3D" id="3.40.640.10">
    <property type="entry name" value="Type I PLP-dependent aspartate aminotransferase-like (Major domain)"/>
    <property type="match status" value="1"/>
</dbReference>
<comment type="similarity">
    <text evidence="6">Belongs to the class-II pyridoxal-phosphate-dependent aminotransferase family.</text>
</comment>
<dbReference type="PANTHER" id="PTHR13693:SF3">
    <property type="entry name" value="LD36009P"/>
    <property type="match status" value="1"/>
</dbReference>
<keyword evidence="9" id="KW-0812">Transmembrane</keyword>
<comment type="pathway">
    <text evidence="4">Lipid metabolism; sphingolipid metabolism.</text>
</comment>
<dbReference type="InterPro" id="IPR001917">
    <property type="entry name" value="Aminotrans_II_pyridoxalP_BS"/>
</dbReference>
<evidence type="ECO:0000256" key="17">
    <source>
        <dbReference type="ARBA" id="ARBA00048528"/>
    </source>
</evidence>
<dbReference type="GO" id="GO:0016020">
    <property type="term" value="C:membrane"/>
    <property type="evidence" value="ECO:0007669"/>
    <property type="project" value="UniProtKB-SubCell"/>
</dbReference>
<evidence type="ECO:0000256" key="1">
    <source>
        <dbReference type="ARBA" id="ARBA00001933"/>
    </source>
</evidence>
<evidence type="ECO:0000256" key="8">
    <source>
        <dbReference type="ARBA" id="ARBA00022679"/>
    </source>
</evidence>